<dbReference type="EMBL" id="OX465080">
    <property type="protein sequence ID" value="CAI9279580.1"/>
    <property type="molecule type" value="Genomic_DNA"/>
</dbReference>
<dbReference type="AlphaFoldDB" id="A0AA36E2K3"/>
<evidence type="ECO:0000313" key="2">
    <source>
        <dbReference type="Proteomes" id="UP001177003"/>
    </source>
</evidence>
<organism evidence="1 2">
    <name type="scientific">Lactuca saligna</name>
    <name type="common">Willowleaf lettuce</name>
    <dbReference type="NCBI Taxonomy" id="75948"/>
    <lineage>
        <taxon>Eukaryota</taxon>
        <taxon>Viridiplantae</taxon>
        <taxon>Streptophyta</taxon>
        <taxon>Embryophyta</taxon>
        <taxon>Tracheophyta</taxon>
        <taxon>Spermatophyta</taxon>
        <taxon>Magnoliopsida</taxon>
        <taxon>eudicotyledons</taxon>
        <taxon>Gunneridae</taxon>
        <taxon>Pentapetalae</taxon>
        <taxon>asterids</taxon>
        <taxon>campanulids</taxon>
        <taxon>Asterales</taxon>
        <taxon>Asteraceae</taxon>
        <taxon>Cichorioideae</taxon>
        <taxon>Cichorieae</taxon>
        <taxon>Lactucinae</taxon>
        <taxon>Lactuca</taxon>
    </lineage>
</organism>
<sequence length="155" mass="18208">MEDESSNPTCNIRLHNKEAWFNYLLASFGVLEQMRKNCSCCRQWVRESKNMLEGLWSFSKHLMINYFRVQWFFRAEDTVLLCLNQLTTNLNHRGWMRCYKSEHKGQSGLFMGYVELSGLCTLATRTVGFNATMEERLGLSCNLKDGFFKFWAGKE</sequence>
<proteinExistence type="predicted"/>
<dbReference type="Proteomes" id="UP001177003">
    <property type="component" value="Chromosome 4"/>
</dbReference>
<gene>
    <name evidence="1" type="ORF">LSALG_LOCUS19372</name>
</gene>
<name>A0AA36E2K3_LACSI</name>
<accession>A0AA36E2K3</accession>
<protein>
    <submittedName>
        <fullName evidence="1">Uncharacterized protein</fullName>
    </submittedName>
</protein>
<keyword evidence="2" id="KW-1185">Reference proteome</keyword>
<evidence type="ECO:0000313" key="1">
    <source>
        <dbReference type="EMBL" id="CAI9279580.1"/>
    </source>
</evidence>
<reference evidence="1" key="1">
    <citation type="submission" date="2023-04" db="EMBL/GenBank/DDBJ databases">
        <authorList>
            <person name="Vijverberg K."/>
            <person name="Xiong W."/>
            <person name="Schranz E."/>
        </authorList>
    </citation>
    <scope>NUCLEOTIDE SEQUENCE</scope>
</reference>